<sequence length="216" mass="25246">MKWEIKYTILNDYKDVHFSLKLDHKINYSNTQFSDIHLILRIKSNTFSWLQVDDDAGRYLLTTEQQKNCQVIGPKETCKVKTERNPQVQSVLRVSIVANSSTALSISFNGRKSSTEVANFKDDSCIRQNGILEFYRELEFKLGTNNFKIEENKITLHANIKPIPSLNELYFRDSYGYYSISTDSFESVNINEENSIEISYNSFYNCESYNRDRYNS</sequence>
<keyword evidence="2" id="KW-1185">Reference proteome</keyword>
<accession>A0A1Y1ZG46</accession>
<proteinExistence type="predicted"/>
<comment type="caution">
    <text evidence="1">The sequence shown here is derived from an EMBL/GenBank/DDBJ whole genome shotgun (WGS) entry which is preliminary data.</text>
</comment>
<organism evidence="1 2">
    <name type="scientific">Neocallimastix californiae</name>
    <dbReference type="NCBI Taxonomy" id="1754190"/>
    <lineage>
        <taxon>Eukaryota</taxon>
        <taxon>Fungi</taxon>
        <taxon>Fungi incertae sedis</taxon>
        <taxon>Chytridiomycota</taxon>
        <taxon>Chytridiomycota incertae sedis</taxon>
        <taxon>Neocallimastigomycetes</taxon>
        <taxon>Neocallimastigales</taxon>
        <taxon>Neocallimastigaceae</taxon>
        <taxon>Neocallimastix</taxon>
    </lineage>
</organism>
<dbReference type="EMBL" id="MCOG01000416">
    <property type="protein sequence ID" value="ORY08815.1"/>
    <property type="molecule type" value="Genomic_DNA"/>
</dbReference>
<protein>
    <submittedName>
        <fullName evidence="1">Uncharacterized protein</fullName>
    </submittedName>
</protein>
<dbReference type="OrthoDB" id="2130367at2759"/>
<dbReference type="Proteomes" id="UP000193920">
    <property type="component" value="Unassembled WGS sequence"/>
</dbReference>
<evidence type="ECO:0000313" key="1">
    <source>
        <dbReference type="EMBL" id="ORY08815.1"/>
    </source>
</evidence>
<dbReference type="AlphaFoldDB" id="A0A1Y1ZG46"/>
<evidence type="ECO:0000313" key="2">
    <source>
        <dbReference type="Proteomes" id="UP000193920"/>
    </source>
</evidence>
<name>A0A1Y1ZG46_9FUNG</name>
<gene>
    <name evidence="1" type="ORF">LY90DRAFT_518960</name>
</gene>
<reference evidence="1 2" key="1">
    <citation type="submission" date="2016-08" db="EMBL/GenBank/DDBJ databases">
        <title>A Parts List for Fungal Cellulosomes Revealed by Comparative Genomics.</title>
        <authorList>
            <consortium name="DOE Joint Genome Institute"/>
            <person name="Haitjema C.H."/>
            <person name="Gilmore S.P."/>
            <person name="Henske J.K."/>
            <person name="Solomon K.V."/>
            <person name="De Groot R."/>
            <person name="Kuo A."/>
            <person name="Mondo S.J."/>
            <person name="Salamov A.A."/>
            <person name="Labutti K."/>
            <person name="Zhao Z."/>
            <person name="Chiniquy J."/>
            <person name="Barry K."/>
            <person name="Brewer H.M."/>
            <person name="Purvine S.O."/>
            <person name="Wright A.T."/>
            <person name="Boxma B."/>
            <person name="Van Alen T."/>
            <person name="Hackstein J.H."/>
            <person name="Baker S.E."/>
            <person name="Grigoriev I.V."/>
            <person name="O'Malley M.A."/>
        </authorList>
    </citation>
    <scope>NUCLEOTIDE SEQUENCE [LARGE SCALE GENOMIC DNA]</scope>
    <source>
        <strain evidence="1 2">G1</strain>
    </source>
</reference>